<dbReference type="KEGG" id="ptkz:JDV02_002227"/>
<dbReference type="AlphaFoldDB" id="A0A9Q8QB52"/>
<sequence length="781" mass="88615">MERAVTLFSRSSSRNSEHIKSEPLLPCSEKPASRRPGASSLLGNCLYRRVFIWTILSLALVSVALLNASDISVPDAVAEYGKHKISPSHPDAGRTTVVVTPGSDEPHSQSQEDGKNDDALSDKDGEDQETNYEEQESTNDENDLKEFEQAVQDMPWLLFKHLDGYFHGLKALVHKSKHIPEYPNKTAYAPFPRPSINADVPKPRPYRPYQHTGGAKPCYLDDENRVSPPDIYAYDGLPQHMPDPAIGSYNIFGIRDDVCFDRFGRYGPYGLGYGNLRGGTGVGIETESSGSDTIWEETGQINYNYVDWGKAQKRCSERNRHRLLEVDEDTEELPWSREDRAGKKGRIAVVVRCYQGFKWTETAILNFRAMVTELSLKSGGEYTVHLLLHVRDEGLPIWADDITAQQLLDSEIPSEFHSMVTFWSETQMKLFYPGNFDEPMENPSNTGVHGVYRSAHLALQVFATQNPEYEYFWNWEMDIRVMGSYYELLDRIGRWADDQPRELLWERNERYYVPDFHRSWDNFTQQVRLESENPEREPILGPVRFDGRRPLRSEQWGSSMLPDSCSRGQDRAQCGVGEGADLITLNPIFDVERSGWVFANDATGYGKLDSSSLPRRCSIVTASRLSRRLLLSMHEEVWRYRHTMFSEMFPATVALHHGLKAVYAPHPIYLDRAWQPLGSSISAAFNGGEHNSTSGTHSPYGMGNEHIHKGASYYYHSEFSGLLWRRWLGYAQLDGRGHNGGRGGQGTLRGGAEEESREGSSGRLCLRSMLLHPIKHERPSD</sequence>
<gene>
    <name evidence="2" type="ORF">JDV02_002227</name>
</gene>
<proteinExistence type="predicted"/>
<keyword evidence="3" id="KW-1185">Reference proteome</keyword>
<feature type="region of interest" description="Disordered" evidence="1">
    <location>
        <begin position="83"/>
        <end position="143"/>
    </location>
</feature>
<feature type="region of interest" description="Disordered" evidence="1">
    <location>
        <begin position="1"/>
        <end position="38"/>
    </location>
</feature>
<dbReference type="RefSeq" id="XP_047839202.1">
    <property type="nucleotide sequence ID" value="XM_047983232.1"/>
</dbReference>
<evidence type="ECO:0000256" key="1">
    <source>
        <dbReference type="SAM" id="MobiDB-lite"/>
    </source>
</evidence>
<accession>A0A9Q8QB52</accession>
<dbReference type="OrthoDB" id="3353407at2759"/>
<evidence type="ECO:0008006" key="4">
    <source>
        <dbReference type="Google" id="ProtNLM"/>
    </source>
</evidence>
<feature type="compositionally biased region" description="Gly residues" evidence="1">
    <location>
        <begin position="738"/>
        <end position="749"/>
    </location>
</feature>
<dbReference type="Pfam" id="PF11885">
    <property type="entry name" value="DUF3405"/>
    <property type="match status" value="1"/>
</dbReference>
<dbReference type="GeneID" id="72064188"/>
<feature type="region of interest" description="Disordered" evidence="1">
    <location>
        <begin position="736"/>
        <end position="762"/>
    </location>
</feature>
<evidence type="ECO:0000313" key="3">
    <source>
        <dbReference type="Proteomes" id="UP000829364"/>
    </source>
</evidence>
<dbReference type="PANTHER" id="PTHR36205:SF3">
    <property type="entry name" value="MAJOR FACILITATOR SUPERFAMILY TRANSPORTER"/>
    <property type="match status" value="1"/>
</dbReference>
<reference evidence="2" key="1">
    <citation type="submission" date="2021-11" db="EMBL/GenBank/DDBJ databases">
        <title>Purpureocillium_takamizusanense_genome.</title>
        <authorList>
            <person name="Nguyen N.-H."/>
        </authorList>
    </citation>
    <scope>NUCLEOTIDE SEQUENCE</scope>
    <source>
        <strain evidence="2">PT3</strain>
    </source>
</reference>
<name>A0A9Q8QB52_9HYPO</name>
<protein>
    <recommendedName>
        <fullName evidence="4">Major facilitator superfamily transporter</fullName>
    </recommendedName>
</protein>
<dbReference type="Proteomes" id="UP000829364">
    <property type="component" value="Chromosome 2"/>
</dbReference>
<feature type="compositionally biased region" description="Basic and acidic residues" evidence="1">
    <location>
        <begin position="751"/>
        <end position="760"/>
    </location>
</feature>
<dbReference type="EMBL" id="CP086355">
    <property type="protein sequence ID" value="UNI15721.1"/>
    <property type="molecule type" value="Genomic_DNA"/>
</dbReference>
<dbReference type="PANTHER" id="PTHR36205">
    <property type="entry name" value="CHROMOSOME 19, WHOLE GENOME SHOTGUN SEQUENCE"/>
    <property type="match status" value="1"/>
</dbReference>
<feature type="compositionally biased region" description="Basic and acidic residues" evidence="1">
    <location>
        <begin position="104"/>
        <end position="123"/>
    </location>
</feature>
<feature type="compositionally biased region" description="Acidic residues" evidence="1">
    <location>
        <begin position="124"/>
        <end position="141"/>
    </location>
</feature>
<evidence type="ECO:0000313" key="2">
    <source>
        <dbReference type="EMBL" id="UNI15721.1"/>
    </source>
</evidence>
<dbReference type="InterPro" id="IPR021822">
    <property type="entry name" value="DUF3405"/>
</dbReference>
<organism evidence="2 3">
    <name type="scientific">Purpureocillium takamizusanense</name>
    <dbReference type="NCBI Taxonomy" id="2060973"/>
    <lineage>
        <taxon>Eukaryota</taxon>
        <taxon>Fungi</taxon>
        <taxon>Dikarya</taxon>
        <taxon>Ascomycota</taxon>
        <taxon>Pezizomycotina</taxon>
        <taxon>Sordariomycetes</taxon>
        <taxon>Hypocreomycetidae</taxon>
        <taxon>Hypocreales</taxon>
        <taxon>Ophiocordycipitaceae</taxon>
        <taxon>Purpureocillium</taxon>
    </lineage>
</organism>